<evidence type="ECO:0000256" key="6">
    <source>
        <dbReference type="ARBA" id="ARBA00022833"/>
    </source>
</evidence>
<dbReference type="InterPro" id="IPR011333">
    <property type="entry name" value="SKP1/BTB/POZ_sf"/>
</dbReference>
<evidence type="ECO:0000256" key="10">
    <source>
        <dbReference type="ARBA" id="ARBA00023242"/>
    </source>
</evidence>
<evidence type="ECO:0000256" key="5">
    <source>
        <dbReference type="ARBA" id="ARBA00022771"/>
    </source>
</evidence>
<dbReference type="Pfam" id="PF00096">
    <property type="entry name" value="zf-C2H2"/>
    <property type="match status" value="1"/>
</dbReference>
<dbReference type="InterPro" id="IPR013087">
    <property type="entry name" value="Znf_C2H2_type"/>
</dbReference>
<dbReference type="Pfam" id="PF00651">
    <property type="entry name" value="BTB"/>
    <property type="match status" value="1"/>
</dbReference>
<dbReference type="GO" id="GO:0008270">
    <property type="term" value="F:zinc ion binding"/>
    <property type="evidence" value="ECO:0007669"/>
    <property type="project" value="UniProtKB-KW"/>
</dbReference>
<dbReference type="SUPFAM" id="SSF57667">
    <property type="entry name" value="beta-beta-alpha zinc fingers"/>
    <property type="match status" value="4"/>
</dbReference>
<reference evidence="15" key="1">
    <citation type="journal article" date="2024" name="Gigascience">
        <title>Chromosome-level genome of the poultry shaft louse Menopon gallinae provides insight into the host-switching and adaptive evolution of parasitic lice.</title>
        <authorList>
            <person name="Xu Y."/>
            <person name="Ma L."/>
            <person name="Liu S."/>
            <person name="Liang Y."/>
            <person name="Liu Q."/>
            <person name="He Z."/>
            <person name="Tian L."/>
            <person name="Duan Y."/>
            <person name="Cai W."/>
            <person name="Li H."/>
            <person name="Song F."/>
        </authorList>
    </citation>
    <scope>NUCLEOTIDE SEQUENCE</scope>
    <source>
        <strain evidence="15">Cailab_2023a</strain>
    </source>
</reference>
<evidence type="ECO:0000256" key="1">
    <source>
        <dbReference type="ARBA" id="ARBA00004123"/>
    </source>
</evidence>
<dbReference type="PANTHER" id="PTHR24399">
    <property type="entry name" value="ZINC FINGER AND BTB DOMAIN-CONTAINING"/>
    <property type="match status" value="1"/>
</dbReference>
<dbReference type="SMART" id="SM00225">
    <property type="entry name" value="BTB"/>
    <property type="match status" value="1"/>
</dbReference>
<dbReference type="InterPro" id="IPR000210">
    <property type="entry name" value="BTB/POZ_dom"/>
</dbReference>
<dbReference type="PROSITE" id="PS50097">
    <property type="entry name" value="BTB"/>
    <property type="match status" value="1"/>
</dbReference>
<keyword evidence="9" id="KW-0804">Transcription</keyword>
<organism evidence="15">
    <name type="scientific">Menopon gallinae</name>
    <name type="common">poultry shaft louse</name>
    <dbReference type="NCBI Taxonomy" id="328185"/>
    <lineage>
        <taxon>Eukaryota</taxon>
        <taxon>Metazoa</taxon>
        <taxon>Ecdysozoa</taxon>
        <taxon>Arthropoda</taxon>
        <taxon>Hexapoda</taxon>
        <taxon>Insecta</taxon>
        <taxon>Pterygota</taxon>
        <taxon>Neoptera</taxon>
        <taxon>Paraneoptera</taxon>
        <taxon>Psocodea</taxon>
        <taxon>Troctomorpha</taxon>
        <taxon>Phthiraptera</taxon>
        <taxon>Amblycera</taxon>
        <taxon>Menoponidae</taxon>
        <taxon>Menopon</taxon>
    </lineage>
</organism>
<feature type="domain" description="C2H2-type" evidence="14">
    <location>
        <begin position="482"/>
        <end position="509"/>
    </location>
</feature>
<feature type="compositionally biased region" description="Polar residues" evidence="12">
    <location>
        <begin position="607"/>
        <end position="623"/>
    </location>
</feature>
<dbReference type="FunFam" id="3.30.160.60:FF:001370">
    <property type="entry name" value="Zinc finger protein"/>
    <property type="match status" value="1"/>
</dbReference>
<feature type="domain" description="C2H2-type" evidence="14">
    <location>
        <begin position="413"/>
        <end position="440"/>
    </location>
</feature>
<feature type="domain" description="BTB" evidence="13">
    <location>
        <begin position="36"/>
        <end position="101"/>
    </location>
</feature>
<comment type="subcellular location">
    <subcellularLocation>
        <location evidence="1">Nucleus</location>
    </subcellularLocation>
</comment>
<evidence type="ECO:0000256" key="2">
    <source>
        <dbReference type="ARBA" id="ARBA00006991"/>
    </source>
</evidence>
<gene>
    <name evidence="15" type="ORF">PYX00_004559</name>
</gene>
<keyword evidence="6" id="KW-0862">Zinc</keyword>
<dbReference type="FunFam" id="3.30.160.60:FF:001967">
    <property type="entry name" value="Ras-responsive element-binding protein"/>
    <property type="match status" value="1"/>
</dbReference>
<feature type="domain" description="C2H2-type" evidence="14">
    <location>
        <begin position="509"/>
        <end position="538"/>
    </location>
</feature>
<evidence type="ECO:0000256" key="7">
    <source>
        <dbReference type="ARBA" id="ARBA00023015"/>
    </source>
</evidence>
<accession>A0AAW2I6W9</accession>
<dbReference type="GO" id="GO:0001817">
    <property type="term" value="P:regulation of cytokine production"/>
    <property type="evidence" value="ECO:0007669"/>
    <property type="project" value="TreeGrafter"/>
</dbReference>
<dbReference type="EMBL" id="JARGDH010000002">
    <property type="protein sequence ID" value="KAL0277195.1"/>
    <property type="molecule type" value="Genomic_DNA"/>
</dbReference>
<name>A0AAW2I6W9_9NEOP</name>
<dbReference type="SMART" id="SM00875">
    <property type="entry name" value="BACK"/>
    <property type="match status" value="1"/>
</dbReference>
<dbReference type="GO" id="GO:0002682">
    <property type="term" value="P:regulation of immune system process"/>
    <property type="evidence" value="ECO:0007669"/>
    <property type="project" value="TreeGrafter"/>
</dbReference>
<dbReference type="Gene3D" id="1.25.40.420">
    <property type="match status" value="1"/>
</dbReference>
<keyword evidence="10" id="KW-0539">Nucleus</keyword>
<dbReference type="CDD" id="cd18186">
    <property type="entry name" value="BTB_POZ_ZBTB_KLHL-like"/>
    <property type="match status" value="1"/>
</dbReference>
<feature type="region of interest" description="Disordered" evidence="12">
    <location>
        <begin position="680"/>
        <end position="704"/>
    </location>
</feature>
<dbReference type="GO" id="GO:0001227">
    <property type="term" value="F:DNA-binding transcription repressor activity, RNA polymerase II-specific"/>
    <property type="evidence" value="ECO:0007669"/>
    <property type="project" value="TreeGrafter"/>
</dbReference>
<dbReference type="AlphaFoldDB" id="A0AAW2I6W9"/>
<dbReference type="SMART" id="SM00355">
    <property type="entry name" value="ZnF_C2H2"/>
    <property type="match status" value="8"/>
</dbReference>
<dbReference type="Gene3D" id="3.30.160.60">
    <property type="entry name" value="Classic Zinc Finger"/>
    <property type="match status" value="5"/>
</dbReference>
<evidence type="ECO:0000256" key="11">
    <source>
        <dbReference type="PROSITE-ProRule" id="PRU00042"/>
    </source>
</evidence>
<evidence type="ECO:0000313" key="15">
    <source>
        <dbReference type="EMBL" id="KAL0277195.1"/>
    </source>
</evidence>
<dbReference type="GO" id="GO:0000978">
    <property type="term" value="F:RNA polymerase II cis-regulatory region sequence-specific DNA binding"/>
    <property type="evidence" value="ECO:0007669"/>
    <property type="project" value="TreeGrafter"/>
</dbReference>
<dbReference type="Gene3D" id="3.30.710.10">
    <property type="entry name" value="Potassium Channel Kv1.1, Chain A"/>
    <property type="match status" value="1"/>
</dbReference>
<dbReference type="SUPFAM" id="SSF54695">
    <property type="entry name" value="POZ domain"/>
    <property type="match status" value="1"/>
</dbReference>
<evidence type="ECO:0000259" key="13">
    <source>
        <dbReference type="PROSITE" id="PS50097"/>
    </source>
</evidence>
<comment type="caution">
    <text evidence="15">The sequence shown here is derived from an EMBL/GenBank/DDBJ whole genome shotgun (WGS) entry which is preliminary data.</text>
</comment>
<feature type="compositionally biased region" description="Basic and acidic residues" evidence="12">
    <location>
        <begin position="580"/>
        <end position="592"/>
    </location>
</feature>
<sequence>MSAIQDDTNPMNFTENQHGNIILDKLRMQRETGKFCDVILYVENKKFHVHRNILSSFSPYFESIFQSQKTVKEKFNITCQRSDIFQCFINYMYMGTIVIDKNNVAEMFKLAHRLEVAKLKLYCAEYLERYLDLNNCLVVKDMADQYNMPLLSKLTITFIQNHLNEVLNHTEILELQVDKLAAFLSDKVFGLTQMQIMQVIINWTKHDVTKREKQLKSILKLIKWTEIDIQYINDIIENENLFVTSELSLYLMLKYLNDNGLTFAKFHTVLDTLSQKYSNFQTEKQKMEVETISKVKVSKKKFKRKQRLLRANPFARLAALRSALLLRGRQSSKGRFSIKEEVKLEASDIELTESTLKCHLCDHYSSDTTSLEQHLSAVHSRDVTYKCGVCGFVCQWNNLYIQHIKGHFPGPPYKCDTCEFSSDKLNAVLTHRSIHIEEKTHRCNQCSFRSRSQANLLAHAKCHANQMQVNDKSNQGMSDRAYVCDLCGFSSKYLSHLIAHKRIHSGDVYRCSYPHCKYTTAKKSQLGSHAKSHQGVRPHCCNVCGRGFLEKSHLVRHERIHLEEKPFKCHECDYASSRRDKLKEHQARHHGDNASAKVPYKARPNKKPNQLFQDSFSETSRSHPTAGANDIQEVLVQNHNLTAPNLSSYVTFSSNETHVHHTSAVTSATLDFHHQQLLTSSNARVKDQSSSASHRASHQSSAAAVAAAMMLDPRFHHSNSTGGPYSTPPVSMATMVNQATGQVVQGGHHQVSEYLTAPMSLF</sequence>
<evidence type="ECO:0000256" key="8">
    <source>
        <dbReference type="ARBA" id="ARBA00023125"/>
    </source>
</evidence>
<keyword evidence="7" id="KW-0805">Transcription regulation</keyword>
<evidence type="ECO:0000256" key="3">
    <source>
        <dbReference type="ARBA" id="ARBA00022723"/>
    </source>
</evidence>
<keyword evidence="8" id="KW-0238">DNA-binding</keyword>
<comment type="similarity">
    <text evidence="2">Belongs to the krueppel C2H2-type zinc-finger protein family.</text>
</comment>
<feature type="region of interest" description="Disordered" evidence="12">
    <location>
        <begin position="580"/>
        <end position="626"/>
    </location>
</feature>
<keyword evidence="3" id="KW-0479">Metal-binding</keyword>
<evidence type="ECO:0000259" key="14">
    <source>
        <dbReference type="PROSITE" id="PS50157"/>
    </source>
</evidence>
<keyword evidence="4" id="KW-0677">Repeat</keyword>
<feature type="domain" description="C2H2-type" evidence="14">
    <location>
        <begin position="539"/>
        <end position="566"/>
    </location>
</feature>
<protein>
    <submittedName>
        <fullName evidence="15">Uncharacterized protein</fullName>
    </submittedName>
</protein>
<dbReference type="InterPro" id="IPR011705">
    <property type="entry name" value="BACK"/>
</dbReference>
<keyword evidence="5 11" id="KW-0863">Zinc-finger</keyword>
<evidence type="ECO:0000256" key="12">
    <source>
        <dbReference type="SAM" id="MobiDB-lite"/>
    </source>
</evidence>
<dbReference type="FunFam" id="3.30.160.60:FF:002780">
    <property type="entry name" value="Protein CBR-EOR-1"/>
    <property type="match status" value="1"/>
</dbReference>
<dbReference type="PANTHER" id="PTHR24399:SF23">
    <property type="entry name" value="C2H2-TYPE DOMAIN-CONTAINING PROTEIN"/>
    <property type="match status" value="1"/>
</dbReference>
<proteinExistence type="inferred from homology"/>
<dbReference type="Pfam" id="PF07707">
    <property type="entry name" value="BACK"/>
    <property type="match status" value="1"/>
</dbReference>
<dbReference type="PROSITE" id="PS50157">
    <property type="entry name" value="ZINC_FINGER_C2H2_2"/>
    <property type="match status" value="5"/>
</dbReference>
<dbReference type="InterPro" id="IPR036236">
    <property type="entry name" value="Znf_C2H2_sf"/>
</dbReference>
<dbReference type="PROSITE" id="PS00028">
    <property type="entry name" value="ZINC_FINGER_C2H2_1"/>
    <property type="match status" value="2"/>
</dbReference>
<evidence type="ECO:0000256" key="9">
    <source>
        <dbReference type="ARBA" id="ARBA00023163"/>
    </source>
</evidence>
<evidence type="ECO:0000256" key="4">
    <source>
        <dbReference type="ARBA" id="ARBA00022737"/>
    </source>
</evidence>
<feature type="compositionally biased region" description="Low complexity" evidence="12">
    <location>
        <begin position="688"/>
        <end position="704"/>
    </location>
</feature>
<feature type="domain" description="C2H2-type" evidence="14">
    <location>
        <begin position="567"/>
        <end position="594"/>
    </location>
</feature>
<dbReference type="GO" id="GO:0005654">
    <property type="term" value="C:nucleoplasm"/>
    <property type="evidence" value="ECO:0007669"/>
    <property type="project" value="TreeGrafter"/>
</dbReference>